<dbReference type="InterPro" id="IPR016187">
    <property type="entry name" value="CTDL_fold"/>
</dbReference>
<dbReference type="SUPFAM" id="SSF56436">
    <property type="entry name" value="C-type lectin-like"/>
    <property type="match status" value="1"/>
</dbReference>
<keyword evidence="3" id="KW-1185">Reference proteome</keyword>
<dbReference type="PANTHER" id="PTHR22803">
    <property type="entry name" value="MANNOSE, PHOSPHOLIPASE, LECTIN RECEPTOR RELATED"/>
    <property type="match status" value="1"/>
</dbReference>
<dbReference type="InterPro" id="IPR001304">
    <property type="entry name" value="C-type_lectin-like"/>
</dbReference>
<dbReference type="STRING" id="299467.A0A443RYC9"/>
<organism evidence="2 3">
    <name type="scientific">Leptotrombidium deliense</name>
    <dbReference type="NCBI Taxonomy" id="299467"/>
    <lineage>
        <taxon>Eukaryota</taxon>
        <taxon>Metazoa</taxon>
        <taxon>Ecdysozoa</taxon>
        <taxon>Arthropoda</taxon>
        <taxon>Chelicerata</taxon>
        <taxon>Arachnida</taxon>
        <taxon>Acari</taxon>
        <taxon>Acariformes</taxon>
        <taxon>Trombidiformes</taxon>
        <taxon>Prostigmata</taxon>
        <taxon>Anystina</taxon>
        <taxon>Parasitengona</taxon>
        <taxon>Trombiculoidea</taxon>
        <taxon>Trombiculidae</taxon>
        <taxon>Leptotrombidium</taxon>
    </lineage>
</organism>
<dbReference type="PROSITE" id="PS50041">
    <property type="entry name" value="C_TYPE_LECTIN_2"/>
    <property type="match status" value="1"/>
</dbReference>
<dbReference type="Pfam" id="PF00059">
    <property type="entry name" value="Lectin_C"/>
    <property type="match status" value="1"/>
</dbReference>
<dbReference type="OrthoDB" id="6409202at2759"/>
<dbReference type="Gene3D" id="3.10.100.10">
    <property type="entry name" value="Mannose-Binding Protein A, subunit A"/>
    <property type="match status" value="1"/>
</dbReference>
<dbReference type="Proteomes" id="UP000288716">
    <property type="component" value="Unassembled WGS sequence"/>
</dbReference>
<dbReference type="EMBL" id="NCKV01019620">
    <property type="protein sequence ID" value="RWS20158.1"/>
    <property type="molecule type" value="Genomic_DNA"/>
</dbReference>
<name>A0A443RYC9_9ACAR</name>
<dbReference type="InterPro" id="IPR050111">
    <property type="entry name" value="C-type_lectin/snaclec_domain"/>
</dbReference>
<gene>
    <name evidence="2" type="ORF">B4U80_12145</name>
</gene>
<dbReference type="AlphaFoldDB" id="A0A443RYC9"/>
<sequence length="90" mass="10374">MDEFCKSINGSMATVHSDYDNDLLRRAFPSDLTLLGAQREGNSWRWIDRKSHSLNNWKIGEPNNSGEENCIQFTNGGKFDGEWEDVTCWM</sequence>
<reference evidence="2 3" key="1">
    <citation type="journal article" date="2018" name="Gigascience">
        <title>Genomes of trombidid mites reveal novel predicted allergens and laterally-transferred genes associated with secondary metabolism.</title>
        <authorList>
            <person name="Dong X."/>
            <person name="Chaisiri K."/>
            <person name="Xia D."/>
            <person name="Armstrong S.D."/>
            <person name="Fang Y."/>
            <person name="Donnelly M.J."/>
            <person name="Kadowaki T."/>
            <person name="McGarry J.W."/>
            <person name="Darby A.C."/>
            <person name="Makepeace B.L."/>
        </authorList>
    </citation>
    <scope>NUCLEOTIDE SEQUENCE [LARGE SCALE GENOMIC DNA]</scope>
    <source>
        <strain evidence="2">UoL-UT</strain>
    </source>
</reference>
<dbReference type="VEuPathDB" id="VectorBase:LDEU011882"/>
<dbReference type="InterPro" id="IPR016186">
    <property type="entry name" value="C-type_lectin-like/link_sf"/>
</dbReference>
<evidence type="ECO:0000313" key="2">
    <source>
        <dbReference type="EMBL" id="RWS20158.1"/>
    </source>
</evidence>
<proteinExistence type="predicted"/>
<feature type="domain" description="C-type lectin" evidence="1">
    <location>
        <begin position="1"/>
        <end position="88"/>
    </location>
</feature>
<evidence type="ECO:0000259" key="1">
    <source>
        <dbReference type="PROSITE" id="PS50041"/>
    </source>
</evidence>
<dbReference type="CDD" id="cd00037">
    <property type="entry name" value="CLECT"/>
    <property type="match status" value="1"/>
</dbReference>
<comment type="caution">
    <text evidence="2">The sequence shown here is derived from an EMBL/GenBank/DDBJ whole genome shotgun (WGS) entry which is preliminary data.</text>
</comment>
<protein>
    <submittedName>
        <fullName evidence="2">Macrophage mannose receptor 1-like protein</fullName>
    </submittedName>
</protein>
<keyword evidence="2" id="KW-0675">Receptor</keyword>
<evidence type="ECO:0000313" key="3">
    <source>
        <dbReference type="Proteomes" id="UP000288716"/>
    </source>
</evidence>
<accession>A0A443RYC9</accession>